<dbReference type="PANTHER" id="PTHR15454">
    <property type="entry name" value="NISCHARIN RELATED"/>
    <property type="match status" value="1"/>
</dbReference>
<keyword evidence="3" id="KW-1185">Reference proteome</keyword>
<dbReference type="WBParaSite" id="PSAMB.scaffold14544size1858.g36104.t1">
    <property type="protein sequence ID" value="PSAMB.scaffold14544size1858.g36104.t1"/>
    <property type="gene ID" value="PSAMB.scaffold14544size1858.g36104"/>
</dbReference>
<reference evidence="4" key="1">
    <citation type="submission" date="2022-11" db="UniProtKB">
        <authorList>
            <consortium name="WormBaseParasite"/>
        </authorList>
    </citation>
    <scope>IDENTIFICATION</scope>
</reference>
<keyword evidence="1" id="KW-0433">Leucine-rich repeat</keyword>
<sequence length="185" mass="20628">HASSSKPKYFEFTPIELWALTERLKLAVPTAASSDASSDVGHAVEFLHKVSNVKIRGARGYVGTSNIVWNSLPFSLQYCKNMLALWMTDCDATMISGLNSVKATVKRLVVHYTLEKLSQFLADPESTSPYAAQQKWCKVEDVDLSFNNISELDESLILLDRVERLNLSHNCLVDIGANLQHLTNL</sequence>
<protein>
    <submittedName>
        <fullName evidence="4">Uncharacterized protein</fullName>
    </submittedName>
</protein>
<dbReference type="AlphaFoldDB" id="A0A914V1V6"/>
<dbReference type="InterPro" id="IPR032675">
    <property type="entry name" value="LRR_dom_sf"/>
</dbReference>
<keyword evidence="2" id="KW-0677">Repeat</keyword>
<evidence type="ECO:0000256" key="1">
    <source>
        <dbReference type="ARBA" id="ARBA00022614"/>
    </source>
</evidence>
<dbReference type="PANTHER" id="PTHR15454:SF35">
    <property type="entry name" value="NISCHARIN"/>
    <property type="match status" value="1"/>
</dbReference>
<evidence type="ECO:0000256" key="2">
    <source>
        <dbReference type="ARBA" id="ARBA00022737"/>
    </source>
</evidence>
<name>A0A914V1V6_9BILA</name>
<dbReference type="Gene3D" id="3.80.10.10">
    <property type="entry name" value="Ribonuclease Inhibitor"/>
    <property type="match status" value="1"/>
</dbReference>
<evidence type="ECO:0000313" key="3">
    <source>
        <dbReference type="Proteomes" id="UP000887566"/>
    </source>
</evidence>
<proteinExistence type="predicted"/>
<accession>A0A914V1V6</accession>
<dbReference type="GO" id="GO:0005737">
    <property type="term" value="C:cytoplasm"/>
    <property type="evidence" value="ECO:0007669"/>
    <property type="project" value="TreeGrafter"/>
</dbReference>
<organism evidence="3 4">
    <name type="scientific">Plectus sambesii</name>
    <dbReference type="NCBI Taxonomy" id="2011161"/>
    <lineage>
        <taxon>Eukaryota</taxon>
        <taxon>Metazoa</taxon>
        <taxon>Ecdysozoa</taxon>
        <taxon>Nematoda</taxon>
        <taxon>Chromadorea</taxon>
        <taxon>Plectida</taxon>
        <taxon>Plectina</taxon>
        <taxon>Plectoidea</taxon>
        <taxon>Plectidae</taxon>
        <taxon>Plectus</taxon>
    </lineage>
</organism>
<dbReference type="SUPFAM" id="SSF52058">
    <property type="entry name" value="L domain-like"/>
    <property type="match status" value="1"/>
</dbReference>
<dbReference type="Proteomes" id="UP000887566">
    <property type="component" value="Unplaced"/>
</dbReference>
<evidence type="ECO:0000313" key="4">
    <source>
        <dbReference type="WBParaSite" id="PSAMB.scaffold14544size1858.g36104.t1"/>
    </source>
</evidence>